<evidence type="ECO:0000313" key="6">
    <source>
        <dbReference type="Proteomes" id="UP001428817"/>
    </source>
</evidence>
<accession>A0ABP9QM89</accession>
<comment type="similarity">
    <text evidence="2">Belongs to the encapsulin family. Family 1 subfamily.</text>
</comment>
<proteinExistence type="inferred from homology"/>
<gene>
    <name evidence="5" type="ORF">GCM10023321_52470</name>
</gene>
<sequence length="273" mass="29378">MANPSNHLLREQAPLAPAAWRQVDDEARERLTPRLAARRLVDFAGPSDWDHSAINLGRSEPLDGPPPGCGKGSVRARLRRVQPLAEIRVPFTVDRAELEDAERGAVDLDFDELDAAARLAAEIENRAIFHGWPDARIDGLIGTTPSAPALGDDPASYSEAVANAVATLRVAGVEGPYALAADPGIYTRIAQSTERGYLLIDHLERILGGKVVWTPGLEGAAVLSQRGGDFLFEVGQDLAVGYSHHSADTVSLYLEQTFTFRVAEPDAAITLTD</sequence>
<dbReference type="EMBL" id="BAABJP010000030">
    <property type="protein sequence ID" value="GAA5164262.1"/>
    <property type="molecule type" value="Genomic_DNA"/>
</dbReference>
<dbReference type="PANTHER" id="PTHR37165">
    <property type="entry name" value="PEPTIDASE U56 FAMILY"/>
    <property type="match status" value="1"/>
</dbReference>
<dbReference type="Gene3D" id="3.30.2320.10">
    <property type="entry name" value="hypothetical protein PF0899 domain"/>
    <property type="match status" value="1"/>
</dbReference>
<evidence type="ECO:0000313" key="5">
    <source>
        <dbReference type="EMBL" id="GAA5164262.1"/>
    </source>
</evidence>
<protein>
    <recommendedName>
        <fullName evidence="4">Type 1 encapsulin shell protein</fullName>
    </recommendedName>
</protein>
<evidence type="ECO:0000256" key="3">
    <source>
        <dbReference type="ARBA" id="ARBA00033787"/>
    </source>
</evidence>
<evidence type="ECO:0000256" key="2">
    <source>
        <dbReference type="ARBA" id="ARBA00033743"/>
    </source>
</evidence>
<dbReference type="PANTHER" id="PTHR37165:SF1">
    <property type="entry name" value="TYPE 1 ENCAPSULIN SHELL PROTEIN"/>
    <property type="match status" value="1"/>
</dbReference>
<dbReference type="Gene3D" id="3.30.2400.30">
    <property type="match status" value="1"/>
</dbReference>
<name>A0ABP9QM89_9PSEU</name>
<evidence type="ECO:0000256" key="4">
    <source>
        <dbReference type="ARBA" id="ARBA00050023"/>
    </source>
</evidence>
<dbReference type="Proteomes" id="UP001428817">
    <property type="component" value="Unassembled WGS sequence"/>
</dbReference>
<dbReference type="RefSeq" id="WP_185062349.1">
    <property type="nucleotide sequence ID" value="NZ_BAABJP010000030.1"/>
</dbReference>
<dbReference type="InterPro" id="IPR007544">
    <property type="entry name" value="ENCAP"/>
</dbReference>
<keyword evidence="6" id="KW-1185">Reference proteome</keyword>
<dbReference type="NCBIfam" id="NF041155">
    <property type="entry name" value="encap_f1"/>
    <property type="match status" value="1"/>
</dbReference>
<dbReference type="PIRSF" id="PIRSF019254">
    <property type="entry name" value="CFP29"/>
    <property type="match status" value="1"/>
</dbReference>
<organism evidence="5 6">
    <name type="scientific">Pseudonocardia eucalypti</name>
    <dbReference type="NCBI Taxonomy" id="648755"/>
    <lineage>
        <taxon>Bacteria</taxon>
        <taxon>Bacillati</taxon>
        <taxon>Actinomycetota</taxon>
        <taxon>Actinomycetes</taxon>
        <taxon>Pseudonocardiales</taxon>
        <taxon>Pseudonocardiaceae</taxon>
        <taxon>Pseudonocardia</taxon>
    </lineage>
</organism>
<evidence type="ECO:0000256" key="1">
    <source>
        <dbReference type="ARBA" id="ARBA00033738"/>
    </source>
</evidence>
<dbReference type="InterPro" id="IPR051429">
    <property type="entry name" value="Encapsulin_nc"/>
</dbReference>
<comment type="caution">
    <text evidence="5">The sequence shown here is derived from an EMBL/GenBank/DDBJ whole genome shotgun (WGS) entry which is preliminary data.</text>
</comment>
<reference evidence="6" key="1">
    <citation type="journal article" date="2019" name="Int. J. Syst. Evol. Microbiol.">
        <title>The Global Catalogue of Microorganisms (GCM) 10K type strain sequencing project: providing services to taxonomists for standard genome sequencing and annotation.</title>
        <authorList>
            <consortium name="The Broad Institute Genomics Platform"/>
            <consortium name="The Broad Institute Genome Sequencing Center for Infectious Disease"/>
            <person name="Wu L."/>
            <person name="Ma J."/>
        </authorList>
    </citation>
    <scope>NUCLEOTIDE SEQUENCE [LARGE SCALE GENOMIC DNA]</scope>
    <source>
        <strain evidence="6">JCM 18303</strain>
    </source>
</reference>
<keyword evidence="3" id="KW-1284">Encapsulin nanocompartment</keyword>
<dbReference type="Pfam" id="PF04454">
    <property type="entry name" value="Linocin_M18"/>
    <property type="match status" value="1"/>
</dbReference>
<comment type="subcellular location">
    <subcellularLocation>
        <location evidence="1">Encapsulin nanocompartment</location>
    </subcellularLocation>
</comment>